<dbReference type="InterPro" id="IPR051323">
    <property type="entry name" value="AtsK-like"/>
</dbReference>
<evidence type="ECO:0000256" key="2">
    <source>
        <dbReference type="ARBA" id="ARBA00005896"/>
    </source>
</evidence>
<dbReference type="Proteomes" id="UP001497383">
    <property type="component" value="Chromosome 4"/>
</dbReference>
<dbReference type="PANTHER" id="PTHR30468">
    <property type="entry name" value="ALPHA-KETOGLUTARATE-DEPENDENT SULFONATE DIOXYGENASE"/>
    <property type="match status" value="1"/>
</dbReference>
<dbReference type="Pfam" id="PF02668">
    <property type="entry name" value="TauD"/>
    <property type="match status" value="1"/>
</dbReference>
<dbReference type="Gene3D" id="3.60.130.10">
    <property type="entry name" value="Clavaminate synthase-like"/>
    <property type="match status" value="1"/>
</dbReference>
<dbReference type="RefSeq" id="XP_066830387.1">
    <property type="nucleotide sequence ID" value="XM_066973560.1"/>
</dbReference>
<gene>
    <name evidence="8" type="ORF">LODBEIA_P34490</name>
</gene>
<dbReference type="GeneID" id="92208645"/>
<organism evidence="8 9">
    <name type="scientific">Lodderomyces beijingensis</name>
    <dbReference type="NCBI Taxonomy" id="1775926"/>
    <lineage>
        <taxon>Eukaryota</taxon>
        <taxon>Fungi</taxon>
        <taxon>Dikarya</taxon>
        <taxon>Ascomycota</taxon>
        <taxon>Saccharomycotina</taxon>
        <taxon>Pichiomycetes</taxon>
        <taxon>Debaryomycetaceae</taxon>
        <taxon>Candida/Lodderomyces clade</taxon>
        <taxon>Lodderomyces</taxon>
    </lineage>
</organism>
<keyword evidence="6" id="KW-0408">Iron</keyword>
<comment type="cofactor">
    <cofactor evidence="1">
        <name>Fe(2+)</name>
        <dbReference type="ChEBI" id="CHEBI:29033"/>
    </cofactor>
</comment>
<reference evidence="8 9" key="1">
    <citation type="submission" date="2024-03" db="EMBL/GenBank/DDBJ databases">
        <authorList>
            <person name="Brejova B."/>
        </authorList>
    </citation>
    <scope>NUCLEOTIDE SEQUENCE [LARGE SCALE GENOMIC DNA]</scope>
    <source>
        <strain evidence="8 9">CBS 14171</strain>
    </source>
</reference>
<keyword evidence="9" id="KW-1185">Reference proteome</keyword>
<dbReference type="InterPro" id="IPR003819">
    <property type="entry name" value="TauD/TfdA-like"/>
</dbReference>
<keyword evidence="3" id="KW-0479">Metal-binding</keyword>
<evidence type="ECO:0000256" key="1">
    <source>
        <dbReference type="ARBA" id="ARBA00001954"/>
    </source>
</evidence>
<dbReference type="SUPFAM" id="SSF51197">
    <property type="entry name" value="Clavaminate synthase-like"/>
    <property type="match status" value="1"/>
</dbReference>
<accession>A0ABP0ZSN7</accession>
<name>A0ABP0ZSN7_9ASCO</name>
<evidence type="ECO:0000256" key="4">
    <source>
        <dbReference type="ARBA" id="ARBA00022964"/>
    </source>
</evidence>
<evidence type="ECO:0000256" key="3">
    <source>
        <dbReference type="ARBA" id="ARBA00022723"/>
    </source>
</evidence>
<comment type="similarity">
    <text evidence="2">Belongs to the TfdA dioxygenase family.</text>
</comment>
<dbReference type="EMBL" id="OZ022408">
    <property type="protein sequence ID" value="CAK9439225.1"/>
    <property type="molecule type" value="Genomic_DNA"/>
</dbReference>
<sequence length="267" mass="29205">MKLPNLFKGNDDETTTISPKLGTEIKGVQLSELNDAGKDELALLVSQRGVLVFRDQDFVSEGPKFLSNYVKYFGETHIQPASGAPQDQRDIHSVLTGGTSDDFYAKKNNLVQWHSDGSGDLNPTAISFLTVTNIPATNGGDTIFASNIEAYERLCPLFKQKIENLQAYHSAIDQANKAIVKGGYVKRHPATNTHPVVRTAPTGRKVLCVDGGFTRKIVGLKDEESNALLKFHLNHISNGHNSASRDVQMIGEVGVEPHTVECETFGR</sequence>
<proteinExistence type="inferred from homology"/>
<feature type="domain" description="TauD/TfdA-like" evidence="7">
    <location>
        <begin position="15"/>
        <end position="237"/>
    </location>
</feature>
<dbReference type="InterPro" id="IPR042098">
    <property type="entry name" value="TauD-like_sf"/>
</dbReference>
<dbReference type="PANTHER" id="PTHR30468:SF1">
    <property type="entry name" value="ALPHA-KETOGLUTARATE-DEPENDENT SULFONATE DIOXYGENASE"/>
    <property type="match status" value="1"/>
</dbReference>
<evidence type="ECO:0000313" key="9">
    <source>
        <dbReference type="Proteomes" id="UP001497383"/>
    </source>
</evidence>
<evidence type="ECO:0000259" key="7">
    <source>
        <dbReference type="Pfam" id="PF02668"/>
    </source>
</evidence>
<keyword evidence="4" id="KW-0223">Dioxygenase</keyword>
<protein>
    <recommendedName>
        <fullName evidence="7">TauD/TfdA-like domain-containing protein</fullName>
    </recommendedName>
</protein>
<keyword evidence="5" id="KW-0560">Oxidoreductase</keyword>
<evidence type="ECO:0000256" key="6">
    <source>
        <dbReference type="ARBA" id="ARBA00023004"/>
    </source>
</evidence>
<evidence type="ECO:0000256" key="5">
    <source>
        <dbReference type="ARBA" id="ARBA00023002"/>
    </source>
</evidence>
<evidence type="ECO:0000313" key="8">
    <source>
        <dbReference type="EMBL" id="CAK9439225.1"/>
    </source>
</evidence>